<dbReference type="PROSITE" id="PS50009">
    <property type="entry name" value="RASGEF_CAT"/>
    <property type="match status" value="2"/>
</dbReference>
<keyword evidence="7" id="KW-1185">Reference proteome</keyword>
<organism evidence="6 7">
    <name type="scientific">Acanthamoeba castellanii (strain ATCC 30010 / Neff)</name>
    <dbReference type="NCBI Taxonomy" id="1257118"/>
    <lineage>
        <taxon>Eukaryota</taxon>
        <taxon>Amoebozoa</taxon>
        <taxon>Discosea</taxon>
        <taxon>Longamoebia</taxon>
        <taxon>Centramoebida</taxon>
        <taxon>Acanthamoebidae</taxon>
        <taxon>Acanthamoeba</taxon>
    </lineage>
</organism>
<dbReference type="OMA" id="NAIVHIT"/>
<evidence type="ECO:0000259" key="4">
    <source>
        <dbReference type="PROSITE" id="PS50009"/>
    </source>
</evidence>
<dbReference type="GO" id="GO:0005085">
    <property type="term" value="F:guanyl-nucleotide exchange factor activity"/>
    <property type="evidence" value="ECO:0007669"/>
    <property type="project" value="UniProtKB-KW"/>
</dbReference>
<dbReference type="InterPro" id="IPR036964">
    <property type="entry name" value="RASGEF_cat_dom_sf"/>
</dbReference>
<keyword evidence="1 2" id="KW-0344">Guanine-nucleotide releasing factor</keyword>
<evidence type="ECO:0000313" key="7">
    <source>
        <dbReference type="Proteomes" id="UP000011083"/>
    </source>
</evidence>
<feature type="compositionally biased region" description="Low complexity" evidence="3">
    <location>
        <begin position="1137"/>
        <end position="1155"/>
    </location>
</feature>
<dbReference type="PANTHER" id="PTHR23113:SF363">
    <property type="entry name" value="PROTEIN SON OF SEVENLESS"/>
    <property type="match status" value="1"/>
</dbReference>
<dbReference type="PROSITE" id="PS00720">
    <property type="entry name" value="RASGEF"/>
    <property type="match status" value="1"/>
</dbReference>
<dbReference type="CDD" id="cd00155">
    <property type="entry name" value="RasGEF"/>
    <property type="match status" value="1"/>
</dbReference>
<name>L8HDG6_ACACF</name>
<feature type="domain" description="N-terminal Ras-GEF" evidence="5">
    <location>
        <begin position="649"/>
        <end position="781"/>
    </location>
</feature>
<dbReference type="GeneID" id="14923764"/>
<feature type="compositionally biased region" description="Acidic residues" evidence="3">
    <location>
        <begin position="605"/>
        <end position="623"/>
    </location>
</feature>
<dbReference type="SMART" id="SM00229">
    <property type="entry name" value="RasGEFN"/>
    <property type="match status" value="2"/>
</dbReference>
<dbReference type="Proteomes" id="UP000011083">
    <property type="component" value="Unassembled WGS sequence"/>
</dbReference>
<dbReference type="STRING" id="1257118.L8HDG6"/>
<feature type="compositionally biased region" description="Basic and acidic residues" evidence="3">
    <location>
        <begin position="1260"/>
        <end position="1282"/>
    </location>
</feature>
<evidence type="ECO:0000256" key="1">
    <source>
        <dbReference type="ARBA" id="ARBA00022658"/>
    </source>
</evidence>
<dbReference type="VEuPathDB" id="AmoebaDB:ACA1_149930"/>
<feature type="domain" description="N-terminal Ras-GEF" evidence="5">
    <location>
        <begin position="156"/>
        <end position="291"/>
    </location>
</feature>
<dbReference type="GO" id="GO:0007265">
    <property type="term" value="P:Ras protein signal transduction"/>
    <property type="evidence" value="ECO:0007669"/>
    <property type="project" value="TreeGrafter"/>
</dbReference>
<feature type="compositionally biased region" description="Basic residues" evidence="3">
    <location>
        <begin position="66"/>
        <end position="76"/>
    </location>
</feature>
<evidence type="ECO:0000256" key="2">
    <source>
        <dbReference type="PROSITE-ProRule" id="PRU00168"/>
    </source>
</evidence>
<dbReference type="Pfam" id="PF00618">
    <property type="entry name" value="RasGEF_N"/>
    <property type="match status" value="2"/>
</dbReference>
<dbReference type="GO" id="GO:0005886">
    <property type="term" value="C:plasma membrane"/>
    <property type="evidence" value="ECO:0007669"/>
    <property type="project" value="TreeGrafter"/>
</dbReference>
<feature type="region of interest" description="Disordered" evidence="3">
    <location>
        <begin position="1073"/>
        <end position="1165"/>
    </location>
</feature>
<feature type="compositionally biased region" description="Low complexity" evidence="3">
    <location>
        <begin position="1115"/>
        <end position="1127"/>
    </location>
</feature>
<dbReference type="InterPro" id="IPR001895">
    <property type="entry name" value="RASGEF_cat_dom"/>
</dbReference>
<dbReference type="EMBL" id="KB007870">
    <property type="protein sequence ID" value="ELR22803.1"/>
    <property type="molecule type" value="Genomic_DNA"/>
</dbReference>
<dbReference type="Gene3D" id="1.10.840.10">
    <property type="entry name" value="Ras guanine-nucleotide exchange factors catalytic domain"/>
    <property type="match status" value="2"/>
</dbReference>
<feature type="region of interest" description="Disordered" evidence="3">
    <location>
        <begin position="1"/>
        <end position="117"/>
    </location>
</feature>
<dbReference type="Gene3D" id="1.20.870.10">
    <property type="entry name" value="Son of sevenless (SoS) protein Chain: S domain 1"/>
    <property type="match status" value="2"/>
</dbReference>
<sequence length="1305" mass="146451">MEEANGSVGIVTEENEDNVVVAEDGSEDAEHLLAAAEGGDAGGDKKVKKKKKKSGSMRKERDGSKKPKKKKERSKSKAPVPSLDLEINADSATTTPSHTDAEDDDEEDDDDAFLPRRSISVDGEEIFTDEDIQNYPFSEPDADTNILFTGETAKTSRPVVKAGTLEKLIQRLTWEAYPDPVYMNAFLLTYRSFTTPQELLQLLKLRYNVPLPTRATSSELEQFIKAHQNPIRLRVFNVAKRWLSDHFYDFVEDRNLVNILNDSIIRTMLTSPDVSMQKAGEQLALLLKQKVDGIKKEMKIQFNKPPPPSILPAGFNPNGGRASVKWMDVDPVELARQLTLIEYSLYRAIKPQECLGQAWTKKTSRDDKAKNIMMMIQRFNQVSHWVTTEVVKVADMRARAAVLARFIDLASACEKLNNYNATMEILSGLQCSAIFRLKHTWTMLKKEHKKKWKEVTELLAREQNFQKFREHLHSVDPPCIPYLGVYLTDLTFIEDGNKDFINDSLINFDKRRKIAQVIMEIQQYQATPYCLEEVPALRDFLLNLETFDENEAYSHSLQVEPKGMAPPSKAMGASWNGFKAKALKKIEKSKQAKESAGQKEKEDKPDEEEEEEEEDWGELEVLDDYPFSTPDSKDNIVLDVDVSAMIEGAVPTIRTATLEKLIEKLTNERYCDPALVDSFLLTHGMFSTSDQVMALLKKRFTVPLPRDTANKDLQDRYHQSKVLPVRLRVFNMAKHWVDRYSHRCLDDERFMKEVDDLTHIMADSGMEKIAATLKHSIQRQREGGYSYEAARRQTLSDHSATEAKVGAEEGAGLSFVQDVDPEELACQLTLTEQRLYNAIRPYEVLAHGCVKRGEAGPAKADTPQFHALLEHNERLFGIVVASIVSQDTTEAATAAISKWVRVADKCLAHNNFNAIVHITNALLHSDAAKVMWAGLPFTTKAKVNKMKDMIDADNHFSKLQDKLHRSQPPCIPHIGNAPSSHRAFVNLIAEHFEKLPDKVQGLINFEKFSLISAEVSEFQQYQPIPYASLQPSGTAQRWLASQRVLSQEEVTILAAKLGTKRPASKTMLLTKIEQRRSQHSGSPINLERSSSFSGDSASVEITQDDLGDENRDGTLGSSSSGLGSSPSMTKKLKKAFSSSKPSTISRTSSASVKSTGYSTPPVSTPAGVKEEFMKLFKQDVEFRQAVLAEIVQSQEVQDLLRTEREEAQRHLQSELKQFKETILSEMISSCCTLFQQQPGAALAASGSASVEDMKTVEEAAVEENDKKEQEKEKETEAAEPKEAAALVENGEEMKPKPKLHLPDFG</sequence>
<dbReference type="PANTHER" id="PTHR23113">
    <property type="entry name" value="GUANINE NUCLEOTIDE EXCHANGE FACTOR"/>
    <property type="match status" value="1"/>
</dbReference>
<dbReference type="RefSeq" id="XP_004351580.1">
    <property type="nucleotide sequence ID" value="XM_004351528.1"/>
</dbReference>
<feature type="compositionally biased region" description="Acidic residues" evidence="3">
    <location>
        <begin position="101"/>
        <end position="112"/>
    </location>
</feature>
<dbReference type="KEGG" id="acan:ACA1_149930"/>
<dbReference type="InterPro" id="IPR023578">
    <property type="entry name" value="Ras_GEF_dom_sf"/>
</dbReference>
<feature type="compositionally biased region" description="Polar residues" evidence="3">
    <location>
        <begin position="1079"/>
        <end position="1101"/>
    </location>
</feature>
<dbReference type="InterPro" id="IPR019804">
    <property type="entry name" value="Ras_G-nucl-exch_fac_CS"/>
</dbReference>
<dbReference type="SUPFAM" id="SSF48366">
    <property type="entry name" value="Ras GEF"/>
    <property type="match status" value="2"/>
</dbReference>
<reference evidence="6 7" key="1">
    <citation type="journal article" date="2013" name="Genome Biol.">
        <title>Genome of Acanthamoeba castellanii highlights extensive lateral gene transfer and early evolution of tyrosine kinase signaling.</title>
        <authorList>
            <person name="Clarke M."/>
            <person name="Lohan A.J."/>
            <person name="Liu B."/>
            <person name="Lagkouvardos I."/>
            <person name="Roy S."/>
            <person name="Zafar N."/>
            <person name="Bertelli C."/>
            <person name="Schilde C."/>
            <person name="Kianianmomeni A."/>
            <person name="Burglin T.R."/>
            <person name="Frech C."/>
            <person name="Turcotte B."/>
            <person name="Kopec K.O."/>
            <person name="Synnott J.M."/>
            <person name="Choo C."/>
            <person name="Paponov I."/>
            <person name="Finkler A."/>
            <person name="Soon Heng Tan C."/>
            <person name="Hutchins A.P."/>
            <person name="Weinmeier T."/>
            <person name="Rattei T."/>
            <person name="Chu J.S."/>
            <person name="Gimenez G."/>
            <person name="Irimia M."/>
            <person name="Rigden D.J."/>
            <person name="Fitzpatrick D.A."/>
            <person name="Lorenzo-Morales J."/>
            <person name="Bateman A."/>
            <person name="Chiu C.H."/>
            <person name="Tang P."/>
            <person name="Hegemann P."/>
            <person name="Fromm H."/>
            <person name="Raoult D."/>
            <person name="Greub G."/>
            <person name="Miranda-Saavedra D."/>
            <person name="Chen N."/>
            <person name="Nash P."/>
            <person name="Ginger M.L."/>
            <person name="Horn M."/>
            <person name="Schaap P."/>
            <person name="Caler L."/>
            <person name="Loftus B."/>
        </authorList>
    </citation>
    <scope>NUCLEOTIDE SEQUENCE [LARGE SCALE GENOMIC DNA]</scope>
    <source>
        <strain evidence="6 7">Neff</strain>
    </source>
</reference>
<gene>
    <name evidence="6" type="ORF">ACA1_149930</name>
</gene>
<protein>
    <submittedName>
        <fullName evidence="6">RasGEF domain containing protein</fullName>
    </submittedName>
</protein>
<dbReference type="PROSITE" id="PS50212">
    <property type="entry name" value="RASGEF_NTER"/>
    <property type="match status" value="2"/>
</dbReference>
<feature type="domain" description="Ras-GEF" evidence="4">
    <location>
        <begin position="820"/>
        <end position="1055"/>
    </location>
</feature>
<evidence type="ECO:0000256" key="3">
    <source>
        <dbReference type="SAM" id="MobiDB-lite"/>
    </source>
</evidence>
<evidence type="ECO:0000313" key="6">
    <source>
        <dbReference type="EMBL" id="ELR22803.1"/>
    </source>
</evidence>
<dbReference type="InterPro" id="IPR000651">
    <property type="entry name" value="Ras-like_Gua-exchang_fac_N"/>
</dbReference>
<feature type="region of interest" description="Disordered" evidence="3">
    <location>
        <begin position="589"/>
        <end position="628"/>
    </location>
</feature>
<feature type="domain" description="Ras-GEF" evidence="4">
    <location>
        <begin position="330"/>
        <end position="562"/>
    </location>
</feature>
<feature type="compositionally biased region" description="Basic residues" evidence="3">
    <location>
        <begin position="46"/>
        <end position="56"/>
    </location>
</feature>
<dbReference type="CDD" id="cd06224">
    <property type="entry name" value="REM"/>
    <property type="match status" value="2"/>
</dbReference>
<feature type="compositionally biased region" description="Basic and acidic residues" evidence="3">
    <location>
        <begin position="589"/>
        <end position="604"/>
    </location>
</feature>
<dbReference type="SMART" id="SM00147">
    <property type="entry name" value="RasGEF"/>
    <property type="match status" value="2"/>
</dbReference>
<dbReference type="OrthoDB" id="546434at2759"/>
<proteinExistence type="predicted"/>
<dbReference type="InterPro" id="IPR008937">
    <property type="entry name" value="Ras-like_GEF"/>
</dbReference>
<accession>L8HDG6</accession>
<feature type="region of interest" description="Disordered" evidence="3">
    <location>
        <begin position="1260"/>
        <end position="1305"/>
    </location>
</feature>
<dbReference type="Pfam" id="PF00617">
    <property type="entry name" value="RasGEF"/>
    <property type="match status" value="2"/>
</dbReference>
<evidence type="ECO:0000259" key="5">
    <source>
        <dbReference type="PROSITE" id="PS50212"/>
    </source>
</evidence>